<feature type="region of interest" description="Disordered" evidence="5">
    <location>
        <begin position="186"/>
        <end position="256"/>
    </location>
</feature>
<dbReference type="Gene3D" id="1.10.10.1270">
    <property type="entry name" value="Sbi, C3 binding domain IV"/>
    <property type="match status" value="2"/>
</dbReference>
<keyword evidence="6" id="KW-0472">Membrane</keyword>
<dbReference type="RefSeq" id="WP_018029869.1">
    <property type="nucleotide sequence ID" value="NZ_LS483343.1"/>
</dbReference>
<evidence type="ECO:0000313" key="7">
    <source>
        <dbReference type="EMBL" id="SQF40442.1"/>
    </source>
</evidence>
<dbReference type="EMBL" id="LS483343">
    <property type="protein sequence ID" value="SQF40442.1"/>
    <property type="molecule type" value="Genomic_DNA"/>
</dbReference>
<feature type="compositionally biased region" description="Polar residues" evidence="5">
    <location>
        <begin position="244"/>
        <end position="256"/>
    </location>
</feature>
<evidence type="ECO:0000313" key="8">
    <source>
        <dbReference type="Proteomes" id="UP000249495"/>
    </source>
</evidence>
<protein>
    <submittedName>
        <fullName evidence="7">Uncharacterized protein</fullName>
    </submittedName>
</protein>
<keyword evidence="2" id="KW-0964">Secreted</keyword>
<keyword evidence="8" id="KW-1185">Reference proteome</keyword>
<keyword evidence="6" id="KW-0812">Transmembrane</keyword>
<name>A0A2X3Y0X9_9STRE</name>
<feature type="coiled-coil region" evidence="4">
    <location>
        <begin position="55"/>
        <end position="82"/>
    </location>
</feature>
<sequence>MLNKLMKRSKPSSKTGNYLLIAGTSLLIILVFWIYFITHTSLTLFSQEATRSALIAKRKAQVKAAEEAVKKLESDRSDENLTAAQTLVDQLAAGEKKKALQDRIEAVKLDIANQASIAEAEAAVKFLEDNQADENLTKAQEATDKVINADAKAQFQARIDAVKRAMAAKIAATAAAAAAESDTASANVSESGSSSSSSQASGSSQTVPSQQYQAPDQNSSASVPEASVTEAPSADTGQAVDPATPSQGASDASASE</sequence>
<dbReference type="KEGG" id="sfer:NCTC12278_01011"/>
<evidence type="ECO:0000256" key="4">
    <source>
        <dbReference type="SAM" id="Coils"/>
    </source>
</evidence>
<dbReference type="AlphaFoldDB" id="A0A2X3Y0X9"/>
<dbReference type="GO" id="GO:0005576">
    <property type="term" value="C:extracellular region"/>
    <property type="evidence" value="ECO:0007669"/>
    <property type="project" value="UniProtKB-SubCell"/>
</dbReference>
<keyword evidence="4" id="KW-0175">Coiled coil</keyword>
<evidence type="ECO:0000256" key="5">
    <source>
        <dbReference type="SAM" id="MobiDB-lite"/>
    </source>
</evidence>
<organism evidence="7 8">
    <name type="scientific">Streptococcus ferus</name>
    <dbReference type="NCBI Taxonomy" id="1345"/>
    <lineage>
        <taxon>Bacteria</taxon>
        <taxon>Bacillati</taxon>
        <taxon>Bacillota</taxon>
        <taxon>Bacilli</taxon>
        <taxon>Lactobacillales</taxon>
        <taxon>Streptococcaceae</taxon>
        <taxon>Streptococcus</taxon>
    </lineage>
</organism>
<dbReference type="Proteomes" id="UP000249495">
    <property type="component" value="Chromosome 1"/>
</dbReference>
<evidence type="ECO:0000256" key="2">
    <source>
        <dbReference type="ARBA" id="ARBA00022525"/>
    </source>
</evidence>
<dbReference type="STRING" id="1123303.GCA_000372425_00539"/>
<reference evidence="7 8" key="1">
    <citation type="submission" date="2018-06" db="EMBL/GenBank/DDBJ databases">
        <authorList>
            <consortium name="Pathogen Informatics"/>
            <person name="Doyle S."/>
        </authorList>
    </citation>
    <scope>NUCLEOTIDE SEQUENCE [LARGE SCALE GENOMIC DNA]</scope>
    <source>
        <strain evidence="7 8">NCTC12278</strain>
    </source>
</reference>
<feature type="compositionally biased region" description="Polar residues" evidence="5">
    <location>
        <begin position="210"/>
        <end position="222"/>
    </location>
</feature>
<gene>
    <name evidence="7" type="ORF">NCTC12278_01011</name>
</gene>
<evidence type="ECO:0000256" key="1">
    <source>
        <dbReference type="ARBA" id="ARBA00004613"/>
    </source>
</evidence>
<feature type="compositionally biased region" description="Low complexity" evidence="5">
    <location>
        <begin position="186"/>
        <end position="209"/>
    </location>
</feature>
<feature type="transmembrane region" description="Helical" evidence="6">
    <location>
        <begin position="16"/>
        <end position="36"/>
    </location>
</feature>
<proteinExistence type="predicted"/>
<keyword evidence="6" id="KW-1133">Transmembrane helix</keyword>
<dbReference type="InterPro" id="IPR041909">
    <property type="entry name" value="Sbi_C3_db_domIV"/>
</dbReference>
<accession>A0A2X3Y0X9</accession>
<comment type="subcellular location">
    <subcellularLocation>
        <location evidence="1">Secreted</location>
    </subcellularLocation>
</comment>
<keyword evidence="3" id="KW-0732">Signal</keyword>
<evidence type="ECO:0000256" key="6">
    <source>
        <dbReference type="SAM" id="Phobius"/>
    </source>
</evidence>
<evidence type="ECO:0000256" key="3">
    <source>
        <dbReference type="ARBA" id="ARBA00022729"/>
    </source>
</evidence>